<evidence type="ECO:0000313" key="3">
    <source>
        <dbReference type="Proteomes" id="UP000293162"/>
    </source>
</evidence>
<dbReference type="Proteomes" id="UP000293162">
    <property type="component" value="Unassembled WGS sequence"/>
</dbReference>
<dbReference type="OrthoDB" id="9799175at2"/>
<dbReference type="PANTHER" id="PTHR38600">
    <property type="entry name" value="TRANSCRIPTIONAL REGULATORY PROTEIN"/>
    <property type="match status" value="1"/>
</dbReference>
<feature type="domain" description="HTH arsR-type" evidence="1">
    <location>
        <begin position="1"/>
        <end position="88"/>
    </location>
</feature>
<dbReference type="SMART" id="SM00418">
    <property type="entry name" value="HTH_ARSR"/>
    <property type="match status" value="1"/>
</dbReference>
<dbReference type="InterPro" id="IPR036388">
    <property type="entry name" value="WH-like_DNA-bd_sf"/>
</dbReference>
<evidence type="ECO:0000259" key="1">
    <source>
        <dbReference type="PROSITE" id="PS50987"/>
    </source>
</evidence>
<dbReference type="PROSITE" id="PS50987">
    <property type="entry name" value="HTH_ARSR_2"/>
    <property type="match status" value="1"/>
</dbReference>
<evidence type="ECO:0000313" key="2">
    <source>
        <dbReference type="EMBL" id="RYU97377.1"/>
    </source>
</evidence>
<proteinExistence type="predicted"/>
<dbReference type="AlphaFoldDB" id="A0A4Q5M622"/>
<gene>
    <name evidence="2" type="ORF">EWM59_01420</name>
</gene>
<dbReference type="CDD" id="cd00090">
    <property type="entry name" value="HTH_ARSR"/>
    <property type="match status" value="1"/>
</dbReference>
<dbReference type="SUPFAM" id="SSF46785">
    <property type="entry name" value="Winged helix' DNA-binding domain"/>
    <property type="match status" value="1"/>
</dbReference>
<dbReference type="Pfam" id="PF12840">
    <property type="entry name" value="HTH_20"/>
    <property type="match status" value="1"/>
</dbReference>
<dbReference type="InterPro" id="IPR036390">
    <property type="entry name" value="WH_DNA-bd_sf"/>
</dbReference>
<dbReference type="InterPro" id="IPR001845">
    <property type="entry name" value="HTH_ArsR_DNA-bd_dom"/>
</dbReference>
<keyword evidence="3" id="KW-1185">Reference proteome</keyword>
<dbReference type="PRINTS" id="PR00778">
    <property type="entry name" value="HTHARSR"/>
</dbReference>
<comment type="caution">
    <text evidence="2">The sequence shown here is derived from an EMBL/GenBank/DDBJ whole genome shotgun (WGS) entry which is preliminary data.</text>
</comment>
<dbReference type="GO" id="GO:0003700">
    <property type="term" value="F:DNA-binding transcription factor activity"/>
    <property type="evidence" value="ECO:0007669"/>
    <property type="project" value="InterPro"/>
</dbReference>
<reference evidence="2 3" key="1">
    <citation type="submission" date="2019-02" db="EMBL/GenBank/DDBJ databases">
        <title>Bacterial novel species Emticicia sp. 17J42-9 isolated from soil.</title>
        <authorList>
            <person name="Jung H.-Y."/>
        </authorList>
    </citation>
    <scope>NUCLEOTIDE SEQUENCE [LARGE SCALE GENOMIC DNA]</scope>
    <source>
        <strain evidence="2 3">17J42-9</strain>
    </source>
</reference>
<dbReference type="PANTHER" id="PTHR38600:SF2">
    <property type="entry name" value="SLL0088 PROTEIN"/>
    <property type="match status" value="1"/>
</dbReference>
<protein>
    <submittedName>
        <fullName evidence="2">ArsR family transcriptional regulator</fullName>
    </submittedName>
</protein>
<dbReference type="InterPro" id="IPR011991">
    <property type="entry name" value="ArsR-like_HTH"/>
</dbReference>
<dbReference type="Gene3D" id="1.10.10.10">
    <property type="entry name" value="Winged helix-like DNA-binding domain superfamily/Winged helix DNA-binding domain"/>
    <property type="match status" value="1"/>
</dbReference>
<dbReference type="RefSeq" id="WP_130019159.1">
    <property type="nucleotide sequence ID" value="NZ_SEWF01000002.1"/>
</dbReference>
<organism evidence="2 3">
    <name type="scientific">Emticicia agri</name>
    <dbReference type="NCBI Taxonomy" id="2492393"/>
    <lineage>
        <taxon>Bacteria</taxon>
        <taxon>Pseudomonadati</taxon>
        <taxon>Bacteroidota</taxon>
        <taxon>Cytophagia</taxon>
        <taxon>Cytophagales</taxon>
        <taxon>Leadbetterellaceae</taxon>
        <taxon>Emticicia</taxon>
    </lineage>
</organism>
<dbReference type="NCBIfam" id="NF033788">
    <property type="entry name" value="HTH_metalloreg"/>
    <property type="match status" value="1"/>
</dbReference>
<name>A0A4Q5M622_9BACT</name>
<accession>A0A4Q5M622</accession>
<sequence length="103" mass="11980">MRRDVFQAIADPTRRNIIGLIANQTMNLNAVAEQFDISRPAISKHIKILTECGLIVIRQEGRERYCEAKLEKLNEVSAWADQYRQFWTNKLDALDNFLKNQNS</sequence>
<dbReference type="EMBL" id="SEWF01000002">
    <property type="protein sequence ID" value="RYU97377.1"/>
    <property type="molecule type" value="Genomic_DNA"/>
</dbReference>